<feature type="transmembrane region" description="Helical" evidence="2">
    <location>
        <begin position="235"/>
        <end position="257"/>
    </location>
</feature>
<feature type="transmembrane region" description="Helical" evidence="2">
    <location>
        <begin position="85"/>
        <end position="105"/>
    </location>
</feature>
<dbReference type="AlphaFoldDB" id="A0A2M9HHB4"/>
<name>A0A2M9HHB4_9BIFI</name>
<dbReference type="Pfam" id="PF07853">
    <property type="entry name" value="DUF1648"/>
    <property type="match status" value="1"/>
</dbReference>
<protein>
    <recommendedName>
        <fullName evidence="3">DUF1648 domain-containing protein</fullName>
    </recommendedName>
</protein>
<dbReference type="RefSeq" id="WP_100512081.1">
    <property type="nucleotide sequence ID" value="NZ_PEBK01000001.1"/>
</dbReference>
<keyword evidence="2" id="KW-0812">Transmembrane</keyword>
<evidence type="ECO:0000256" key="1">
    <source>
        <dbReference type="SAM" id="MobiDB-lite"/>
    </source>
</evidence>
<evidence type="ECO:0000259" key="3">
    <source>
        <dbReference type="Pfam" id="PF07853"/>
    </source>
</evidence>
<evidence type="ECO:0000313" key="5">
    <source>
        <dbReference type="Proteomes" id="UP000231451"/>
    </source>
</evidence>
<feature type="region of interest" description="Disordered" evidence="1">
    <location>
        <begin position="303"/>
        <end position="326"/>
    </location>
</feature>
<dbReference type="InterPro" id="IPR012867">
    <property type="entry name" value="DUF1648"/>
</dbReference>
<feature type="compositionally biased region" description="Basic and acidic residues" evidence="1">
    <location>
        <begin position="315"/>
        <end position="326"/>
    </location>
</feature>
<dbReference type="OrthoDB" id="9808690at2"/>
<evidence type="ECO:0000256" key="2">
    <source>
        <dbReference type="SAM" id="Phobius"/>
    </source>
</evidence>
<keyword evidence="2" id="KW-0472">Membrane</keyword>
<keyword evidence="5" id="KW-1185">Reference proteome</keyword>
<feature type="transmembrane region" description="Helical" evidence="2">
    <location>
        <begin position="59"/>
        <end position="79"/>
    </location>
</feature>
<feature type="transmembrane region" description="Helical" evidence="2">
    <location>
        <begin position="189"/>
        <end position="214"/>
    </location>
</feature>
<evidence type="ECO:0000313" key="4">
    <source>
        <dbReference type="EMBL" id="PJM76214.1"/>
    </source>
</evidence>
<dbReference type="Proteomes" id="UP000231451">
    <property type="component" value="Unassembled WGS sequence"/>
</dbReference>
<feature type="domain" description="DUF1648" evidence="3">
    <location>
        <begin position="151"/>
        <end position="196"/>
    </location>
</feature>
<feature type="transmembrane region" description="Helical" evidence="2">
    <location>
        <begin position="269"/>
        <end position="292"/>
    </location>
</feature>
<reference evidence="4 5" key="1">
    <citation type="submission" date="2017-10" db="EMBL/GenBank/DDBJ databases">
        <title>Draft genome sequences of strains TRE 1, TRE 9, TRE H and TRI 7, isolated from tamarins, belonging to four potential novel Bifidobacterium species.</title>
        <authorList>
            <person name="Mattarelli P."/>
            <person name="Modesto M."/>
            <person name="Puglisi E."/>
            <person name="Morelli L."/>
            <person name="Spezio C."/>
            <person name="Bonetti A."/>
            <person name="Sandri C."/>
        </authorList>
    </citation>
    <scope>NUCLEOTIDE SEQUENCE [LARGE SCALE GENOMIC DNA]</scope>
    <source>
        <strain evidence="5">TRI7</strain>
    </source>
</reference>
<dbReference type="EMBL" id="PEBK01000001">
    <property type="protein sequence ID" value="PJM76214.1"/>
    <property type="molecule type" value="Genomic_DNA"/>
</dbReference>
<keyword evidence="2" id="KW-1133">Transmembrane helix</keyword>
<gene>
    <name evidence="4" type="ORF">CSQ87_01500</name>
</gene>
<comment type="caution">
    <text evidence="4">The sequence shown here is derived from an EMBL/GenBank/DDBJ whole genome shotgun (WGS) entry which is preliminary data.</text>
</comment>
<feature type="transmembrane region" description="Helical" evidence="2">
    <location>
        <begin position="12"/>
        <end position="31"/>
    </location>
</feature>
<sequence>MNDSAMTVITTAMWLMLPVLETVGVAAAPWATDRYEMFGVTVPPAAFSDIRLAGLRRNYSLTVGGFGGILALVDFGVWLGFGPTVAFWTAVIALVLIMAFGFVWWQRCRREVISVKTERGWKATGDRRVAVIDDSLPKPLPLWWDLVYVAIIAATVIIGYAGYDSMPQRVPMHMNMAGVVDGWADKSPWLIWLAPGFEFAIVTVMVLGHIAILYSGRLIDPHRPPRSVWRHAVIMRVWSVYTLLVGIAVMLGVGLTLQLGMLGMVPLGLMGTTGMFVAMLAFAGCIVVILFYGRNDSRADDVEVGATEAEDETMPWEKREPPVHHG</sequence>
<feature type="transmembrane region" description="Helical" evidence="2">
    <location>
        <begin position="142"/>
        <end position="163"/>
    </location>
</feature>
<proteinExistence type="predicted"/>
<accession>A0A2M9HHB4</accession>
<organism evidence="4 5">
    <name type="scientific">Bifidobacterium simiarum</name>
    <dbReference type="NCBI Taxonomy" id="2045441"/>
    <lineage>
        <taxon>Bacteria</taxon>
        <taxon>Bacillati</taxon>
        <taxon>Actinomycetota</taxon>
        <taxon>Actinomycetes</taxon>
        <taxon>Bifidobacteriales</taxon>
        <taxon>Bifidobacteriaceae</taxon>
        <taxon>Bifidobacterium</taxon>
    </lineage>
</organism>